<name>A0A0S7XQW8_UNCSA</name>
<accession>A0A0S7XQW8</accession>
<sequence length="229" mass="26403">MTKRNFKLQTSKSQTSSKSQAQNPKFWIWKLVIGICFGFLILSFGFSSSAWRITPELQKELDQKRAAVAKNPNDPAALFDLAIAYSYTNHIIDGMNTLKKIHEIDPEFKKVAKKTYIKEVTENPNDWKLRFRLAFAYYANEDKEDAIRELNNVLILDPYNVWAYGYLALIYGEMGNIDKAMELTKKGLKIDNRVAALHLLLSEGYYKKGDSWKGFLERVEALRLKALGY</sequence>
<feature type="transmembrane region" description="Helical" evidence="2">
    <location>
        <begin position="27"/>
        <end position="46"/>
    </location>
</feature>
<dbReference type="EMBL" id="LIZX01000159">
    <property type="protein sequence ID" value="KPJ64862.1"/>
    <property type="molecule type" value="Genomic_DNA"/>
</dbReference>
<dbReference type="Proteomes" id="UP000051861">
    <property type="component" value="Unassembled WGS sequence"/>
</dbReference>
<dbReference type="AlphaFoldDB" id="A0A0S7XQW8"/>
<keyword evidence="2" id="KW-1133">Transmembrane helix</keyword>
<proteinExistence type="predicted"/>
<keyword evidence="1" id="KW-0802">TPR repeat</keyword>
<dbReference type="Gene3D" id="1.25.40.10">
    <property type="entry name" value="Tetratricopeptide repeat domain"/>
    <property type="match status" value="2"/>
</dbReference>
<dbReference type="SMART" id="SM00028">
    <property type="entry name" value="TPR"/>
    <property type="match status" value="3"/>
</dbReference>
<dbReference type="SUPFAM" id="SSF48452">
    <property type="entry name" value="TPR-like"/>
    <property type="match status" value="1"/>
</dbReference>
<comment type="caution">
    <text evidence="3">The sequence shown here is derived from an EMBL/GenBank/DDBJ whole genome shotgun (WGS) entry which is preliminary data.</text>
</comment>
<dbReference type="Pfam" id="PF14559">
    <property type="entry name" value="TPR_19"/>
    <property type="match status" value="1"/>
</dbReference>
<protein>
    <submittedName>
        <fullName evidence="3">Uncharacterized protein</fullName>
    </submittedName>
</protein>
<keyword evidence="2" id="KW-0812">Transmembrane</keyword>
<reference evidence="3 4" key="1">
    <citation type="journal article" date="2015" name="Microbiome">
        <title>Genomic resolution of linkages in carbon, nitrogen, and sulfur cycling among widespread estuary sediment bacteria.</title>
        <authorList>
            <person name="Baker B.J."/>
            <person name="Lazar C.S."/>
            <person name="Teske A.P."/>
            <person name="Dick G.J."/>
        </authorList>
    </citation>
    <scope>NUCLEOTIDE SEQUENCE [LARGE SCALE GENOMIC DNA]</scope>
    <source>
        <strain evidence="3">DG_54_3</strain>
    </source>
</reference>
<evidence type="ECO:0000313" key="3">
    <source>
        <dbReference type="EMBL" id="KPJ64862.1"/>
    </source>
</evidence>
<organism evidence="3 4">
    <name type="scientific">candidate division WOR-1 bacterium DG_54_3</name>
    <dbReference type="NCBI Taxonomy" id="1703775"/>
    <lineage>
        <taxon>Bacteria</taxon>
        <taxon>Bacillati</taxon>
        <taxon>Saganbacteria</taxon>
    </lineage>
</organism>
<evidence type="ECO:0000313" key="4">
    <source>
        <dbReference type="Proteomes" id="UP000051861"/>
    </source>
</evidence>
<dbReference type="PROSITE" id="PS50005">
    <property type="entry name" value="TPR"/>
    <property type="match status" value="1"/>
</dbReference>
<feature type="repeat" description="TPR" evidence="1">
    <location>
        <begin position="127"/>
        <end position="160"/>
    </location>
</feature>
<dbReference type="InterPro" id="IPR019734">
    <property type="entry name" value="TPR_rpt"/>
</dbReference>
<gene>
    <name evidence="3" type="ORF">AMJ44_11980</name>
</gene>
<dbReference type="InterPro" id="IPR011990">
    <property type="entry name" value="TPR-like_helical_dom_sf"/>
</dbReference>
<evidence type="ECO:0000256" key="2">
    <source>
        <dbReference type="SAM" id="Phobius"/>
    </source>
</evidence>
<keyword evidence="2" id="KW-0472">Membrane</keyword>
<evidence type="ECO:0000256" key="1">
    <source>
        <dbReference type="PROSITE-ProRule" id="PRU00339"/>
    </source>
</evidence>